<organism evidence="1">
    <name type="scientific">Anguilla anguilla</name>
    <name type="common">European freshwater eel</name>
    <name type="synonym">Muraena anguilla</name>
    <dbReference type="NCBI Taxonomy" id="7936"/>
    <lineage>
        <taxon>Eukaryota</taxon>
        <taxon>Metazoa</taxon>
        <taxon>Chordata</taxon>
        <taxon>Craniata</taxon>
        <taxon>Vertebrata</taxon>
        <taxon>Euteleostomi</taxon>
        <taxon>Actinopterygii</taxon>
        <taxon>Neopterygii</taxon>
        <taxon>Teleostei</taxon>
        <taxon>Anguilliformes</taxon>
        <taxon>Anguillidae</taxon>
        <taxon>Anguilla</taxon>
    </lineage>
</organism>
<dbReference type="AlphaFoldDB" id="A0A0E9W0D5"/>
<dbReference type="EMBL" id="GBXM01025552">
    <property type="protein sequence ID" value="JAH83025.1"/>
    <property type="molecule type" value="Transcribed_RNA"/>
</dbReference>
<reference evidence="1" key="2">
    <citation type="journal article" date="2015" name="Fish Shellfish Immunol.">
        <title>Early steps in the European eel (Anguilla anguilla)-Vibrio vulnificus interaction in the gills: Role of the RtxA13 toxin.</title>
        <authorList>
            <person name="Callol A."/>
            <person name="Pajuelo D."/>
            <person name="Ebbesson L."/>
            <person name="Teles M."/>
            <person name="MacKenzie S."/>
            <person name="Amaro C."/>
        </authorList>
    </citation>
    <scope>NUCLEOTIDE SEQUENCE</scope>
</reference>
<proteinExistence type="predicted"/>
<evidence type="ECO:0000313" key="1">
    <source>
        <dbReference type="EMBL" id="JAH83025.1"/>
    </source>
</evidence>
<protein>
    <submittedName>
        <fullName evidence="1">Uncharacterized protein</fullName>
    </submittedName>
</protein>
<reference evidence="1" key="1">
    <citation type="submission" date="2014-11" db="EMBL/GenBank/DDBJ databases">
        <authorList>
            <person name="Amaro Gonzalez C."/>
        </authorList>
    </citation>
    <scope>NUCLEOTIDE SEQUENCE</scope>
</reference>
<accession>A0A0E9W0D5</accession>
<sequence length="47" mass="5589">MRVRLNLTVRPETIPHENMRRKMTMPTHSNTWPGCTYSTCVHMSLWS</sequence>
<name>A0A0E9W0D5_ANGAN</name>